<dbReference type="EMBL" id="AP027735">
    <property type="protein sequence ID" value="BDZ59185.1"/>
    <property type="molecule type" value="Genomic_DNA"/>
</dbReference>
<reference evidence="2" key="2">
    <citation type="submission" date="2023-02" db="EMBL/GenBank/DDBJ databases">
        <authorList>
            <person name="Sun Q."/>
            <person name="Mori K."/>
        </authorList>
    </citation>
    <scope>NUCLEOTIDE SEQUENCE</scope>
    <source>
        <strain evidence="2">NBRC 110608</strain>
    </source>
</reference>
<feature type="compositionally biased region" description="Polar residues" evidence="1">
    <location>
        <begin position="227"/>
        <end position="248"/>
    </location>
</feature>
<evidence type="ECO:0000256" key="1">
    <source>
        <dbReference type="SAM" id="MobiDB-lite"/>
    </source>
</evidence>
<organism evidence="2">
    <name type="scientific">Barrientosiimonas endolithica</name>
    <dbReference type="NCBI Taxonomy" id="1535208"/>
    <lineage>
        <taxon>Bacteria</taxon>
        <taxon>Bacillati</taxon>
        <taxon>Actinomycetota</taxon>
        <taxon>Actinomycetes</taxon>
        <taxon>Micrococcales</taxon>
        <taxon>Dermacoccaceae</taxon>
        <taxon>Barrientosiimonas</taxon>
    </lineage>
</organism>
<accession>A0ABM8HDX0</accession>
<sequence>MLVEVGLVARADLAQQRARLAEPGRVGDGDVQPRAAHLVLELVGRALGDDLALVDHDDVVGQPVGLLEVLRGEQHGGAAAHQVGDDVPHVAAAARVEAGGRLVEEDHRRVGDQRAREVEPAPHAAGVGLGGAVGRVLEAELREQLAGACLRGRPRQVIEPRDHLEVLEAAEVLVDRGVLPADADAPAHLAGLAHDVGPGHGRVARVGLDQGGEHAHRRGLAGPVRAQHSQDASSGTRNEIPSAAFTSP</sequence>
<proteinExistence type="predicted"/>
<evidence type="ECO:0000313" key="2">
    <source>
        <dbReference type="EMBL" id="BDZ59185.1"/>
    </source>
</evidence>
<feature type="region of interest" description="Disordered" evidence="1">
    <location>
        <begin position="197"/>
        <end position="248"/>
    </location>
</feature>
<reference evidence="2" key="1">
    <citation type="journal article" date="2014" name="Int. J. Syst. Evol. Microbiol.">
        <title>Complete genome of a new Firmicutes species belonging to the dominant human colonic microbiota ('Ruminococcus bicirculans') reveals two chromosomes and a selective capacity to utilize plant glucans.</title>
        <authorList>
            <consortium name="NISC Comparative Sequencing Program"/>
            <person name="Wegmann U."/>
            <person name="Louis P."/>
            <person name="Goesmann A."/>
            <person name="Henrissat B."/>
            <person name="Duncan S.H."/>
            <person name="Flint H.J."/>
        </authorList>
    </citation>
    <scope>NUCLEOTIDE SEQUENCE</scope>
    <source>
        <strain evidence="2">NBRC 110608</strain>
    </source>
</reference>
<protein>
    <submittedName>
        <fullName evidence="2">Uncharacterized protein</fullName>
    </submittedName>
</protein>
<name>A0ABM8HDX0_9MICO</name>
<gene>
    <name evidence="2" type="ORF">GCM10025872_28420</name>
</gene>